<dbReference type="InterPro" id="IPR011009">
    <property type="entry name" value="Kinase-like_dom_sf"/>
</dbReference>
<dbReference type="EMBL" id="WIXE01025233">
    <property type="protein sequence ID" value="KAK5964898.1"/>
    <property type="molecule type" value="Genomic_DNA"/>
</dbReference>
<comment type="caution">
    <text evidence="3">The sequence shown here is derived from an EMBL/GenBank/DDBJ whole genome shotgun (WGS) entry which is preliminary data.</text>
</comment>
<keyword evidence="1" id="KW-0067">ATP-binding</keyword>
<proteinExistence type="predicted"/>
<dbReference type="SUPFAM" id="SSF56112">
    <property type="entry name" value="Protein kinase-like (PK-like)"/>
    <property type="match status" value="1"/>
</dbReference>
<evidence type="ECO:0008006" key="5">
    <source>
        <dbReference type="Google" id="ProtNLM"/>
    </source>
</evidence>
<dbReference type="EMBL" id="WIXE01022236">
    <property type="protein sequence ID" value="KAK5967660.1"/>
    <property type="molecule type" value="Genomic_DNA"/>
</dbReference>
<gene>
    <name evidence="2" type="ORF">GCK32_014984</name>
    <name evidence="3" type="ORF">GCK32_020587</name>
</gene>
<name>A0AAN8FEC7_TRICO</name>
<reference evidence="3 4" key="1">
    <citation type="submission" date="2019-10" db="EMBL/GenBank/DDBJ databases">
        <title>Assembly and Annotation for the nematode Trichostrongylus colubriformis.</title>
        <authorList>
            <person name="Martin J."/>
        </authorList>
    </citation>
    <scope>NUCLEOTIDE SEQUENCE [LARGE SCALE GENOMIC DNA]</scope>
    <source>
        <strain evidence="3">G859</strain>
        <tissue evidence="3">Whole worm</tissue>
    </source>
</reference>
<feature type="non-terminal residue" evidence="3">
    <location>
        <position position="87"/>
    </location>
</feature>
<dbReference type="AlphaFoldDB" id="A0AAN8FEC7"/>
<accession>A0AAN8FEC7</accession>
<dbReference type="InterPro" id="IPR017441">
    <property type="entry name" value="Protein_kinase_ATP_BS"/>
</dbReference>
<sequence>MGETIAPGTQIERWYVEKKLGEGGFGAVYKVRDQTGQYALKVESVDEKVQASFFYPFITELYGNRLECADGKIQAGLSGKWRTSTFP</sequence>
<dbReference type="GO" id="GO:0005524">
    <property type="term" value="F:ATP binding"/>
    <property type="evidence" value="ECO:0007669"/>
    <property type="project" value="UniProtKB-UniRule"/>
</dbReference>
<dbReference type="Proteomes" id="UP001331761">
    <property type="component" value="Unassembled WGS sequence"/>
</dbReference>
<keyword evidence="4" id="KW-1185">Reference proteome</keyword>
<evidence type="ECO:0000256" key="1">
    <source>
        <dbReference type="PROSITE-ProRule" id="PRU10141"/>
    </source>
</evidence>
<evidence type="ECO:0000313" key="2">
    <source>
        <dbReference type="EMBL" id="KAK5964898.1"/>
    </source>
</evidence>
<dbReference type="Gene3D" id="3.30.200.20">
    <property type="entry name" value="Phosphorylase Kinase, domain 1"/>
    <property type="match status" value="1"/>
</dbReference>
<protein>
    <recommendedName>
        <fullName evidence="5">Protein kinase domain-containing protein</fullName>
    </recommendedName>
</protein>
<evidence type="ECO:0000313" key="3">
    <source>
        <dbReference type="EMBL" id="KAK5967660.1"/>
    </source>
</evidence>
<dbReference type="PROSITE" id="PS00107">
    <property type="entry name" value="PROTEIN_KINASE_ATP"/>
    <property type="match status" value="1"/>
</dbReference>
<feature type="binding site" evidence="1">
    <location>
        <position position="41"/>
    </location>
    <ligand>
        <name>ATP</name>
        <dbReference type="ChEBI" id="CHEBI:30616"/>
    </ligand>
</feature>
<organism evidence="3 4">
    <name type="scientific">Trichostrongylus colubriformis</name>
    <name type="common">Black scour worm</name>
    <dbReference type="NCBI Taxonomy" id="6319"/>
    <lineage>
        <taxon>Eukaryota</taxon>
        <taxon>Metazoa</taxon>
        <taxon>Ecdysozoa</taxon>
        <taxon>Nematoda</taxon>
        <taxon>Chromadorea</taxon>
        <taxon>Rhabditida</taxon>
        <taxon>Rhabditina</taxon>
        <taxon>Rhabditomorpha</taxon>
        <taxon>Strongyloidea</taxon>
        <taxon>Trichostrongylidae</taxon>
        <taxon>Trichostrongylus</taxon>
    </lineage>
</organism>
<keyword evidence="1" id="KW-0547">Nucleotide-binding</keyword>
<evidence type="ECO:0000313" key="4">
    <source>
        <dbReference type="Proteomes" id="UP001331761"/>
    </source>
</evidence>